<keyword evidence="4" id="KW-1185">Reference proteome</keyword>
<dbReference type="EMBL" id="BMTL01000002">
    <property type="protein sequence ID" value="GGR69345.1"/>
    <property type="molecule type" value="Genomic_DNA"/>
</dbReference>
<evidence type="ECO:0000259" key="2">
    <source>
        <dbReference type="Pfam" id="PF13340"/>
    </source>
</evidence>
<dbReference type="PANTHER" id="PTHR46637">
    <property type="entry name" value="TIS1421-TRANSPOSASE PROTEIN A"/>
    <property type="match status" value="1"/>
</dbReference>
<feature type="compositionally biased region" description="Pro residues" evidence="1">
    <location>
        <begin position="139"/>
        <end position="149"/>
    </location>
</feature>
<dbReference type="Proteomes" id="UP000606194">
    <property type="component" value="Unassembled WGS sequence"/>
</dbReference>
<dbReference type="Pfam" id="PF13340">
    <property type="entry name" value="DUF4096"/>
    <property type="match status" value="1"/>
</dbReference>
<evidence type="ECO:0000313" key="3">
    <source>
        <dbReference type="EMBL" id="GGR69345.1"/>
    </source>
</evidence>
<name>A0A918FQR7_9ACTN</name>
<dbReference type="PANTHER" id="PTHR46637:SF1">
    <property type="entry name" value="BLL5188 PROTEIN"/>
    <property type="match status" value="1"/>
</dbReference>
<organism evidence="3 4">
    <name type="scientific">Streptomyces humidus</name>
    <dbReference type="NCBI Taxonomy" id="52259"/>
    <lineage>
        <taxon>Bacteria</taxon>
        <taxon>Bacillati</taxon>
        <taxon>Actinomycetota</taxon>
        <taxon>Actinomycetes</taxon>
        <taxon>Kitasatosporales</taxon>
        <taxon>Streptomycetaceae</taxon>
        <taxon>Streptomyces</taxon>
    </lineage>
</organism>
<comment type="caution">
    <text evidence="3">The sequence shown here is derived from an EMBL/GenBank/DDBJ whole genome shotgun (WGS) entry which is preliminary data.</text>
</comment>
<feature type="domain" description="Insertion element IS402-like" evidence="2">
    <location>
        <begin position="22"/>
        <end position="100"/>
    </location>
</feature>
<protein>
    <recommendedName>
        <fullName evidence="2">Insertion element IS402-like domain-containing protein</fullName>
    </recommendedName>
</protein>
<evidence type="ECO:0000256" key="1">
    <source>
        <dbReference type="SAM" id="MobiDB-lite"/>
    </source>
</evidence>
<dbReference type="InterPro" id="IPR052909">
    <property type="entry name" value="Transposase_6_like"/>
</dbReference>
<accession>A0A918FQR7</accession>
<reference evidence="3" key="2">
    <citation type="submission" date="2020-09" db="EMBL/GenBank/DDBJ databases">
        <authorList>
            <person name="Sun Q."/>
            <person name="Ohkuma M."/>
        </authorList>
    </citation>
    <scope>NUCLEOTIDE SEQUENCE</scope>
    <source>
        <strain evidence="3">JCM 4386</strain>
    </source>
</reference>
<gene>
    <name evidence="3" type="ORF">GCM10010269_05140</name>
</gene>
<reference evidence="3" key="1">
    <citation type="journal article" date="2014" name="Int. J. Syst. Evol. Microbiol.">
        <title>Complete genome sequence of Corynebacterium casei LMG S-19264T (=DSM 44701T), isolated from a smear-ripened cheese.</title>
        <authorList>
            <consortium name="US DOE Joint Genome Institute (JGI-PGF)"/>
            <person name="Walter F."/>
            <person name="Albersmeier A."/>
            <person name="Kalinowski J."/>
            <person name="Ruckert C."/>
        </authorList>
    </citation>
    <scope>NUCLEOTIDE SEQUENCE</scope>
    <source>
        <strain evidence="3">JCM 4386</strain>
    </source>
</reference>
<feature type="region of interest" description="Disordered" evidence="1">
    <location>
        <begin position="127"/>
        <end position="149"/>
    </location>
</feature>
<evidence type="ECO:0000313" key="4">
    <source>
        <dbReference type="Proteomes" id="UP000606194"/>
    </source>
</evidence>
<proteinExistence type="predicted"/>
<dbReference type="InterPro" id="IPR025161">
    <property type="entry name" value="IS402-like_dom"/>
</dbReference>
<dbReference type="AlphaFoldDB" id="A0A918FQR7"/>
<sequence>MWVLRLSILVGRVSEVRADLVPDDLWERVAPLLPPAPERRHRHPGRLRVPDRTALAGVLFVLRTGVAWRDVPAEAVGCSGVTAWRRLRDWTEAGVWPRLHAALLTELRRAELLDLDDCAVDGSHVRALKGGTTSAPHPSTAPAPVPSTT</sequence>